<dbReference type="Proteomes" id="UP000014500">
    <property type="component" value="Unassembled WGS sequence"/>
</dbReference>
<dbReference type="InterPro" id="IPR036179">
    <property type="entry name" value="Ig-like_dom_sf"/>
</dbReference>
<dbReference type="InterPro" id="IPR011009">
    <property type="entry name" value="Kinase-like_dom_sf"/>
</dbReference>
<dbReference type="GO" id="GO:0043121">
    <property type="term" value="F:neurotrophin binding"/>
    <property type="evidence" value="ECO:0007669"/>
    <property type="project" value="TreeGrafter"/>
</dbReference>
<name>T1JCR9_STRMM</name>
<feature type="transmembrane region" description="Helical" evidence="14">
    <location>
        <begin position="269"/>
        <end position="296"/>
    </location>
</feature>
<feature type="domain" description="Ig-like" evidence="16">
    <location>
        <begin position="68"/>
        <end position="154"/>
    </location>
</feature>
<dbReference type="SMART" id="SM00219">
    <property type="entry name" value="TyrKc"/>
    <property type="match status" value="1"/>
</dbReference>
<reference evidence="18" key="1">
    <citation type="submission" date="2011-05" db="EMBL/GenBank/DDBJ databases">
        <authorList>
            <person name="Richards S.R."/>
            <person name="Qu J."/>
            <person name="Jiang H."/>
            <person name="Jhangiani S.N."/>
            <person name="Agravi P."/>
            <person name="Goodspeed R."/>
            <person name="Gross S."/>
            <person name="Mandapat C."/>
            <person name="Jackson L."/>
            <person name="Mathew T."/>
            <person name="Pu L."/>
            <person name="Thornton R."/>
            <person name="Saada N."/>
            <person name="Wilczek-Boney K.B."/>
            <person name="Lee S."/>
            <person name="Kovar C."/>
            <person name="Wu Y."/>
            <person name="Scherer S.E."/>
            <person name="Worley K.C."/>
            <person name="Muzny D.M."/>
            <person name="Gibbs R."/>
        </authorList>
    </citation>
    <scope>NUCLEOTIDE SEQUENCE</scope>
    <source>
        <strain evidence="18">Brora</strain>
    </source>
</reference>
<sequence length="608" mass="69050">RRNNLNWLSWKIFDHFQISELLLQDNPLTCNCSVLWLQTLPHNITCVDGPFTSPRSIRALRITGCELPQLTIEPPNAVIELGGGVNFTCSSKNLFSTHLTWNKTSLGLNETHARMNSSLLLTIHKAASPGQTLVQCSAENEIGRSNVHAVLEITARPKIVRLYSHLSFYWSICYSITGYPNANLSWKLNDTDLDAFEHNILNVVDTSTAGSLNGCLQLPGTSLDLHGKYTLTASNTISSTTRSILFNPGVAPVSKSKPSRFRPNTSSKFPLFSLILYVLGVAILILILIIGLLAFLRHRRHQKRRLNILQFSHLLDNPTYARQSEIVLPSISPSKIHFIRSLGEGAFGRVFLGVVEGLVSAESSTKIAIKTLKEEFQAKELIQEAKLLTTLKHQHIVCFYGLVKMEEKLLMLFEFMDQGDLNTYLRNHSPNNPENETEASLKQLTNMAWQIASGGQYLASQHFIHRDLATRNCLVNKKLTVKIGDFGMSRDVYTSDYYKVGGQTLLPVRWMPPEALLYRRFSIQSDVWSFGVVLWEIFTFGQQPWYCYTNHEAVQQIINGRLLPSPRNTPDELYRIMLNCWHQQPNERITMKEIQRKLNHLIEVFQIT</sequence>
<dbReference type="PRINTS" id="PR00109">
    <property type="entry name" value="TYRKINASE"/>
</dbReference>
<dbReference type="Pfam" id="PF07714">
    <property type="entry name" value="PK_Tyr_Ser-Thr"/>
    <property type="match status" value="1"/>
</dbReference>
<keyword evidence="3 14" id="KW-0812">Transmembrane</keyword>
<evidence type="ECO:0000256" key="9">
    <source>
        <dbReference type="ARBA" id="ARBA00051243"/>
    </source>
</evidence>
<dbReference type="GO" id="GO:0010976">
    <property type="term" value="P:positive regulation of neuron projection development"/>
    <property type="evidence" value="ECO:0007669"/>
    <property type="project" value="TreeGrafter"/>
</dbReference>
<feature type="active site" description="Proton acceptor" evidence="10">
    <location>
        <position position="467"/>
    </location>
</feature>
<dbReference type="PROSITE" id="PS00109">
    <property type="entry name" value="PROTEIN_KINASE_TYR"/>
    <property type="match status" value="1"/>
</dbReference>
<dbReference type="GO" id="GO:0007169">
    <property type="term" value="P:cell surface receptor protein tyrosine kinase signaling pathway"/>
    <property type="evidence" value="ECO:0007669"/>
    <property type="project" value="TreeGrafter"/>
</dbReference>
<evidence type="ECO:0000259" key="16">
    <source>
        <dbReference type="PROSITE" id="PS50835"/>
    </source>
</evidence>
<evidence type="ECO:0000256" key="8">
    <source>
        <dbReference type="ARBA" id="ARBA00023180"/>
    </source>
</evidence>
<feature type="domain" description="Protein kinase" evidence="15">
    <location>
        <begin position="336"/>
        <end position="602"/>
    </location>
</feature>
<feature type="binding site" evidence="12">
    <location>
        <position position="472"/>
    </location>
    <ligand>
        <name>Mg(2+)</name>
        <dbReference type="ChEBI" id="CHEBI:18420"/>
    </ligand>
</feature>
<protein>
    <recommendedName>
        <fullName evidence="2">receptor protein-tyrosine kinase</fullName>
        <ecNumber evidence="2">2.7.10.1</ecNumber>
    </recommendedName>
</protein>
<dbReference type="SUPFAM" id="SSF56112">
    <property type="entry name" value="Protein kinase-like (PK-like)"/>
    <property type="match status" value="1"/>
</dbReference>
<dbReference type="PROSITE" id="PS50835">
    <property type="entry name" value="IG_LIKE"/>
    <property type="match status" value="1"/>
</dbReference>
<keyword evidence="12" id="KW-0460">Magnesium</keyword>
<dbReference type="GO" id="GO:0030424">
    <property type="term" value="C:axon"/>
    <property type="evidence" value="ECO:0007669"/>
    <property type="project" value="TreeGrafter"/>
</dbReference>
<dbReference type="GO" id="GO:0005886">
    <property type="term" value="C:plasma membrane"/>
    <property type="evidence" value="ECO:0007669"/>
    <property type="project" value="TreeGrafter"/>
</dbReference>
<keyword evidence="8" id="KW-0325">Glycoprotein</keyword>
<dbReference type="GO" id="GO:0004714">
    <property type="term" value="F:transmembrane receptor protein tyrosine kinase activity"/>
    <property type="evidence" value="ECO:0007669"/>
    <property type="project" value="UniProtKB-EC"/>
</dbReference>
<accession>T1JCR9</accession>
<dbReference type="InterPro" id="IPR013783">
    <property type="entry name" value="Ig-like_fold"/>
</dbReference>
<evidence type="ECO:0000256" key="4">
    <source>
        <dbReference type="ARBA" id="ARBA00022989"/>
    </source>
</evidence>
<dbReference type="PROSITE" id="PS50011">
    <property type="entry name" value="PROTEIN_KINASE_DOM"/>
    <property type="match status" value="1"/>
</dbReference>
<keyword evidence="18" id="KW-1185">Reference proteome</keyword>
<comment type="catalytic activity">
    <reaction evidence="9">
        <text>L-tyrosyl-[protein] + ATP = O-phospho-L-tyrosyl-[protein] + ADP + H(+)</text>
        <dbReference type="Rhea" id="RHEA:10596"/>
        <dbReference type="Rhea" id="RHEA-COMP:10136"/>
        <dbReference type="Rhea" id="RHEA-COMP:20101"/>
        <dbReference type="ChEBI" id="CHEBI:15378"/>
        <dbReference type="ChEBI" id="CHEBI:30616"/>
        <dbReference type="ChEBI" id="CHEBI:46858"/>
        <dbReference type="ChEBI" id="CHEBI:61978"/>
        <dbReference type="ChEBI" id="CHEBI:456216"/>
        <dbReference type="EC" id="2.7.10.1"/>
    </reaction>
</comment>
<keyword evidence="7" id="KW-0675">Receptor</keyword>
<dbReference type="InterPro" id="IPR017441">
    <property type="entry name" value="Protein_kinase_ATP_BS"/>
</dbReference>
<keyword evidence="11 13" id="KW-0547">Nucleotide-binding</keyword>
<dbReference type="EnsemblMetazoa" id="SMAR011588-RA">
    <property type="protein sequence ID" value="SMAR011588-PA"/>
    <property type="gene ID" value="SMAR011588"/>
</dbReference>
<dbReference type="GO" id="GO:0051897">
    <property type="term" value="P:positive regulation of phosphatidylinositol 3-kinase/protein kinase B signal transduction"/>
    <property type="evidence" value="ECO:0007669"/>
    <property type="project" value="TreeGrafter"/>
</dbReference>
<evidence type="ECO:0000256" key="12">
    <source>
        <dbReference type="PIRSR" id="PIRSR000615-3"/>
    </source>
</evidence>
<feature type="binding site" evidence="13">
    <location>
        <position position="370"/>
    </location>
    <ligand>
        <name>ATP</name>
        <dbReference type="ChEBI" id="CHEBI:30616"/>
    </ligand>
</feature>
<evidence type="ECO:0000256" key="6">
    <source>
        <dbReference type="ARBA" id="ARBA00023157"/>
    </source>
</evidence>
<evidence type="ECO:0000256" key="3">
    <source>
        <dbReference type="ARBA" id="ARBA00022692"/>
    </source>
</evidence>
<evidence type="ECO:0000256" key="1">
    <source>
        <dbReference type="ARBA" id="ARBA00004167"/>
    </source>
</evidence>
<evidence type="ECO:0000313" key="18">
    <source>
        <dbReference type="Proteomes" id="UP000014500"/>
    </source>
</evidence>
<dbReference type="EC" id="2.7.10.1" evidence="2"/>
<dbReference type="PhylomeDB" id="T1JCR9"/>
<dbReference type="InterPro" id="IPR032675">
    <property type="entry name" value="LRR_dom_sf"/>
</dbReference>
<dbReference type="FunFam" id="1.10.510.10:FF:000034">
    <property type="entry name" value="Tyrosine-protein kinase receptor"/>
    <property type="match status" value="1"/>
</dbReference>
<keyword evidence="4 14" id="KW-1133">Transmembrane helix</keyword>
<dbReference type="PANTHER" id="PTHR24416">
    <property type="entry name" value="TYROSINE-PROTEIN KINASE RECEPTOR"/>
    <property type="match status" value="1"/>
</dbReference>
<keyword evidence="11 13" id="KW-0067">ATP-binding</keyword>
<dbReference type="InterPro" id="IPR020635">
    <property type="entry name" value="Tyr_kinase_cat_dom"/>
</dbReference>
<dbReference type="InterPro" id="IPR008266">
    <property type="entry name" value="Tyr_kinase_AS"/>
</dbReference>
<dbReference type="GO" id="GO:1990090">
    <property type="term" value="P:cellular response to nerve growth factor stimulus"/>
    <property type="evidence" value="ECO:0007669"/>
    <property type="project" value="TreeGrafter"/>
</dbReference>
<feature type="binding site" evidence="11">
    <location>
        <position position="471"/>
    </location>
    <ligand>
        <name>ATP</name>
        <dbReference type="ChEBI" id="CHEBI:30616"/>
    </ligand>
</feature>
<evidence type="ECO:0000256" key="13">
    <source>
        <dbReference type="PROSITE-ProRule" id="PRU10141"/>
    </source>
</evidence>
<evidence type="ECO:0000256" key="2">
    <source>
        <dbReference type="ARBA" id="ARBA00011902"/>
    </source>
</evidence>
<comment type="subcellular location">
    <subcellularLocation>
        <location evidence="1">Membrane</location>
        <topology evidence="1">Single-pass membrane protein</topology>
    </subcellularLocation>
</comment>
<dbReference type="STRING" id="126957.T1JCR9"/>
<evidence type="ECO:0000313" key="17">
    <source>
        <dbReference type="EnsemblMetazoa" id="SMAR011588-PA"/>
    </source>
</evidence>
<dbReference type="PIRSF" id="PIRSF000615">
    <property type="entry name" value="TyrPK_CSF1-R"/>
    <property type="match status" value="1"/>
</dbReference>
<keyword evidence="5 14" id="KW-0472">Membrane</keyword>
<dbReference type="InterPro" id="IPR007110">
    <property type="entry name" value="Ig-like_dom"/>
</dbReference>
<dbReference type="GO" id="GO:0005524">
    <property type="term" value="F:ATP binding"/>
    <property type="evidence" value="ECO:0007669"/>
    <property type="project" value="UniProtKB-UniRule"/>
</dbReference>
<dbReference type="Gene3D" id="3.80.10.10">
    <property type="entry name" value="Ribonuclease Inhibitor"/>
    <property type="match status" value="1"/>
</dbReference>
<dbReference type="PANTHER" id="PTHR24416:SF614">
    <property type="entry name" value="PROTEIN KINASE DOMAIN-CONTAINING PROTEIN"/>
    <property type="match status" value="1"/>
</dbReference>
<dbReference type="eggNOG" id="KOG1026">
    <property type="taxonomic scope" value="Eukaryota"/>
</dbReference>
<dbReference type="GO" id="GO:0005030">
    <property type="term" value="F:neurotrophin receptor activity"/>
    <property type="evidence" value="ECO:0007669"/>
    <property type="project" value="TreeGrafter"/>
</dbReference>
<dbReference type="SUPFAM" id="SSF48726">
    <property type="entry name" value="Immunoglobulin"/>
    <property type="match status" value="2"/>
</dbReference>
<evidence type="ECO:0000256" key="5">
    <source>
        <dbReference type="ARBA" id="ARBA00023136"/>
    </source>
</evidence>
<dbReference type="Gene3D" id="3.30.200.20">
    <property type="entry name" value="Phosphorylase Kinase, domain 1"/>
    <property type="match status" value="1"/>
</dbReference>
<dbReference type="InterPro" id="IPR050122">
    <property type="entry name" value="RTK"/>
</dbReference>
<dbReference type="EMBL" id="JH432074">
    <property type="status" value="NOT_ANNOTATED_CDS"/>
    <property type="molecule type" value="Genomic_DNA"/>
</dbReference>
<reference evidence="17" key="2">
    <citation type="submission" date="2015-02" db="UniProtKB">
        <authorList>
            <consortium name="EnsemblMetazoa"/>
        </authorList>
    </citation>
    <scope>IDENTIFICATION</scope>
</reference>
<dbReference type="Gene3D" id="2.60.40.10">
    <property type="entry name" value="Immunoglobulins"/>
    <property type="match status" value="2"/>
</dbReference>
<dbReference type="Gene3D" id="1.10.510.10">
    <property type="entry name" value="Transferase(Phosphotransferase) domain 1"/>
    <property type="match status" value="1"/>
</dbReference>
<keyword evidence="12" id="KW-0479">Metal-binding</keyword>
<evidence type="ECO:0000256" key="10">
    <source>
        <dbReference type="PIRSR" id="PIRSR000615-1"/>
    </source>
</evidence>
<dbReference type="HOGENOM" id="CLU_000288_74_1_1"/>
<dbReference type="InterPro" id="IPR001245">
    <property type="entry name" value="Ser-Thr/Tyr_kinase_cat_dom"/>
</dbReference>
<dbReference type="InterPro" id="IPR000719">
    <property type="entry name" value="Prot_kinase_dom"/>
</dbReference>
<evidence type="ECO:0000259" key="15">
    <source>
        <dbReference type="PROSITE" id="PS50011"/>
    </source>
</evidence>
<dbReference type="OMA" id="THARMNS"/>
<keyword evidence="6" id="KW-1015">Disulfide bond</keyword>
<evidence type="ECO:0000256" key="11">
    <source>
        <dbReference type="PIRSR" id="PIRSR000615-2"/>
    </source>
</evidence>
<dbReference type="GO" id="GO:0046872">
    <property type="term" value="F:metal ion binding"/>
    <property type="evidence" value="ECO:0007669"/>
    <property type="project" value="UniProtKB-KW"/>
</dbReference>
<evidence type="ECO:0000256" key="7">
    <source>
        <dbReference type="ARBA" id="ARBA00023170"/>
    </source>
</evidence>
<dbReference type="AlphaFoldDB" id="T1JCR9"/>
<evidence type="ECO:0000256" key="14">
    <source>
        <dbReference type="SAM" id="Phobius"/>
    </source>
</evidence>
<feature type="binding site" evidence="12">
    <location>
        <position position="485"/>
    </location>
    <ligand>
        <name>Mg(2+)</name>
        <dbReference type="ChEBI" id="CHEBI:18420"/>
    </ligand>
</feature>
<dbReference type="PROSITE" id="PS00107">
    <property type="entry name" value="PROTEIN_KINASE_ATP"/>
    <property type="match status" value="1"/>
</dbReference>
<proteinExistence type="predicted"/>
<organism evidence="17 18">
    <name type="scientific">Strigamia maritima</name>
    <name type="common">European centipede</name>
    <name type="synonym">Geophilus maritimus</name>
    <dbReference type="NCBI Taxonomy" id="126957"/>
    <lineage>
        <taxon>Eukaryota</taxon>
        <taxon>Metazoa</taxon>
        <taxon>Ecdysozoa</taxon>
        <taxon>Arthropoda</taxon>
        <taxon>Myriapoda</taxon>
        <taxon>Chilopoda</taxon>
        <taxon>Pleurostigmophora</taxon>
        <taxon>Geophilomorpha</taxon>
        <taxon>Linotaeniidae</taxon>
        <taxon>Strigamia</taxon>
    </lineage>
</organism>
<dbReference type="GO" id="GO:0043235">
    <property type="term" value="C:receptor complex"/>
    <property type="evidence" value="ECO:0007669"/>
    <property type="project" value="TreeGrafter"/>
</dbReference>